<evidence type="ECO:0000256" key="1">
    <source>
        <dbReference type="SAM" id="SignalP"/>
    </source>
</evidence>
<accession>A0A9N8VB85</accession>
<comment type="caution">
    <text evidence="2">The sequence shown here is derived from an EMBL/GenBank/DDBJ whole genome shotgun (WGS) entry which is preliminary data.</text>
</comment>
<dbReference type="Proteomes" id="UP000789508">
    <property type="component" value="Unassembled WGS sequence"/>
</dbReference>
<feature type="chain" id="PRO_5040314254" evidence="1">
    <location>
        <begin position="26"/>
        <end position="155"/>
    </location>
</feature>
<organism evidence="2 3">
    <name type="scientific">Ambispora leptoticha</name>
    <dbReference type="NCBI Taxonomy" id="144679"/>
    <lineage>
        <taxon>Eukaryota</taxon>
        <taxon>Fungi</taxon>
        <taxon>Fungi incertae sedis</taxon>
        <taxon>Mucoromycota</taxon>
        <taxon>Glomeromycotina</taxon>
        <taxon>Glomeromycetes</taxon>
        <taxon>Archaeosporales</taxon>
        <taxon>Ambisporaceae</taxon>
        <taxon>Ambispora</taxon>
    </lineage>
</organism>
<reference evidence="2" key="1">
    <citation type="submission" date="2021-06" db="EMBL/GenBank/DDBJ databases">
        <authorList>
            <person name="Kallberg Y."/>
            <person name="Tangrot J."/>
            <person name="Rosling A."/>
        </authorList>
    </citation>
    <scope>NUCLEOTIDE SEQUENCE</scope>
    <source>
        <strain evidence="2">FL130A</strain>
    </source>
</reference>
<dbReference type="OrthoDB" id="6247875at2759"/>
<dbReference type="EMBL" id="CAJVPS010000082">
    <property type="protein sequence ID" value="CAG8449594.1"/>
    <property type="molecule type" value="Genomic_DNA"/>
</dbReference>
<evidence type="ECO:0000313" key="3">
    <source>
        <dbReference type="Proteomes" id="UP000789508"/>
    </source>
</evidence>
<gene>
    <name evidence="2" type="ORF">ALEPTO_LOCUS916</name>
</gene>
<sequence>MPPPNLQKVVFLMVGELIILVLLNSKVMLDRSDENFVFTSFVEPIEIKLSSLKNTQLTSSSILSTKPSNTIIPRKNTYGGNLTHSVESKGSEATAITNQIIRKHLQPANQIPERFVTLKLKELEVPKPNNPEVSTTLKPTREVSAISFSVALNSQ</sequence>
<dbReference type="AlphaFoldDB" id="A0A9N8VB85"/>
<evidence type="ECO:0000313" key="2">
    <source>
        <dbReference type="EMBL" id="CAG8449594.1"/>
    </source>
</evidence>
<proteinExistence type="predicted"/>
<name>A0A9N8VB85_9GLOM</name>
<keyword evidence="3" id="KW-1185">Reference proteome</keyword>
<feature type="signal peptide" evidence="1">
    <location>
        <begin position="1"/>
        <end position="25"/>
    </location>
</feature>
<protein>
    <submittedName>
        <fullName evidence="2">5743_t:CDS:1</fullName>
    </submittedName>
</protein>
<keyword evidence="1" id="KW-0732">Signal</keyword>